<organism evidence="2 3">
    <name type="scientific">Caulobacter ginsengisoli</name>
    <dbReference type="NCBI Taxonomy" id="400775"/>
    <lineage>
        <taxon>Bacteria</taxon>
        <taxon>Pseudomonadati</taxon>
        <taxon>Pseudomonadota</taxon>
        <taxon>Alphaproteobacteria</taxon>
        <taxon>Caulobacterales</taxon>
        <taxon>Caulobacteraceae</taxon>
        <taxon>Caulobacter</taxon>
    </lineage>
</organism>
<gene>
    <name evidence="2" type="ORF">QO010_003829</name>
</gene>
<evidence type="ECO:0008006" key="4">
    <source>
        <dbReference type="Google" id="ProtNLM"/>
    </source>
</evidence>
<evidence type="ECO:0000256" key="1">
    <source>
        <dbReference type="SAM" id="SignalP"/>
    </source>
</evidence>
<reference evidence="2 3" key="1">
    <citation type="submission" date="2023-07" db="EMBL/GenBank/DDBJ databases">
        <title>Genomic Encyclopedia of Type Strains, Phase IV (KMG-IV): sequencing the most valuable type-strain genomes for metagenomic binning, comparative biology and taxonomic classification.</title>
        <authorList>
            <person name="Goeker M."/>
        </authorList>
    </citation>
    <scope>NUCLEOTIDE SEQUENCE [LARGE SCALE GENOMIC DNA]</scope>
    <source>
        <strain evidence="2 3">DSM 18695</strain>
    </source>
</reference>
<evidence type="ECO:0000313" key="3">
    <source>
        <dbReference type="Proteomes" id="UP001228905"/>
    </source>
</evidence>
<accession>A0ABU0IXG3</accession>
<feature type="chain" id="PRO_5046510027" description="DUF1579 domain-containing protein" evidence="1">
    <location>
        <begin position="24"/>
        <end position="193"/>
    </location>
</feature>
<name>A0ABU0IXG3_9CAUL</name>
<proteinExistence type="predicted"/>
<sequence>MRSRTLLALILSTGLMTALSAQAQPYDPPSRLKAEKEAMQPLAWMNGVWRGPSWNILPNGQKHEGTQTERIGPFLDGSIKFLEGRGYNADGTVSFNAFGFIAYEPGSKSYTLRSCAMSYCGEFPLKVTADGYVWEVPAGPGAIVRYTAVFKDGLWVETGERIVGDQPGVKVFEMDLRRVGDTDWPAAGAVPKQ</sequence>
<evidence type="ECO:0000313" key="2">
    <source>
        <dbReference type="EMBL" id="MDQ0466036.1"/>
    </source>
</evidence>
<feature type="signal peptide" evidence="1">
    <location>
        <begin position="1"/>
        <end position="23"/>
    </location>
</feature>
<dbReference type="Proteomes" id="UP001228905">
    <property type="component" value="Unassembled WGS sequence"/>
</dbReference>
<dbReference type="RefSeq" id="WP_307351838.1">
    <property type="nucleotide sequence ID" value="NZ_JAUSVS010000009.1"/>
</dbReference>
<keyword evidence="3" id="KW-1185">Reference proteome</keyword>
<comment type="caution">
    <text evidence="2">The sequence shown here is derived from an EMBL/GenBank/DDBJ whole genome shotgun (WGS) entry which is preliminary data.</text>
</comment>
<protein>
    <recommendedName>
        <fullName evidence="4">DUF1579 domain-containing protein</fullName>
    </recommendedName>
</protein>
<dbReference type="EMBL" id="JAUSVS010000009">
    <property type="protein sequence ID" value="MDQ0466036.1"/>
    <property type="molecule type" value="Genomic_DNA"/>
</dbReference>
<keyword evidence="1" id="KW-0732">Signal</keyword>